<comment type="caution">
    <text evidence="2">The sequence shown here is derived from an EMBL/GenBank/DDBJ whole genome shotgun (WGS) entry which is preliminary data.</text>
</comment>
<accession>A0ABV4YIY5</accession>
<evidence type="ECO:0000313" key="3">
    <source>
        <dbReference type="Proteomes" id="UP001576776"/>
    </source>
</evidence>
<keyword evidence="1" id="KW-0812">Transmembrane</keyword>
<keyword evidence="1" id="KW-1133">Transmembrane helix</keyword>
<keyword evidence="1" id="KW-0472">Membrane</keyword>
<feature type="transmembrane region" description="Helical" evidence="1">
    <location>
        <begin position="7"/>
        <end position="30"/>
    </location>
</feature>
<protein>
    <submittedName>
        <fullName evidence="2">Uncharacterized protein</fullName>
    </submittedName>
</protein>
<organism evidence="2 3">
    <name type="scientific">Floridaenema fluviatile BLCC-F154</name>
    <dbReference type="NCBI Taxonomy" id="3153640"/>
    <lineage>
        <taxon>Bacteria</taxon>
        <taxon>Bacillati</taxon>
        <taxon>Cyanobacteriota</taxon>
        <taxon>Cyanophyceae</taxon>
        <taxon>Oscillatoriophycideae</taxon>
        <taxon>Aerosakkonematales</taxon>
        <taxon>Aerosakkonemataceae</taxon>
        <taxon>Floridanema</taxon>
        <taxon>Floridanema fluviatile</taxon>
    </lineage>
</organism>
<name>A0ABV4YIY5_9CYAN</name>
<dbReference type="RefSeq" id="WP_413260259.1">
    <property type="nucleotide sequence ID" value="NZ_JBHFNS010000092.1"/>
</dbReference>
<dbReference type="Proteomes" id="UP001576776">
    <property type="component" value="Unassembled WGS sequence"/>
</dbReference>
<gene>
    <name evidence="2" type="ORF">ACE1B6_26325</name>
</gene>
<evidence type="ECO:0000256" key="1">
    <source>
        <dbReference type="SAM" id="Phobius"/>
    </source>
</evidence>
<proteinExistence type="predicted"/>
<dbReference type="EMBL" id="JBHFNS010000092">
    <property type="protein sequence ID" value="MFB2938784.1"/>
    <property type="molecule type" value="Genomic_DNA"/>
</dbReference>
<sequence>MAIFRQYIAPFLILLVFLVALVAVSSRIFLPADMAAPAPVEEVISPGGEQA</sequence>
<reference evidence="2 3" key="1">
    <citation type="submission" date="2024-09" db="EMBL/GenBank/DDBJ databases">
        <title>Floridaenema gen nov. (Aerosakkonemataceae, Aerosakkonematales ord. nov., Cyanobacteria) from benthic tropical and subtropical fresh waters, with the description of four new species.</title>
        <authorList>
            <person name="Moretto J.A."/>
            <person name="Berthold D.E."/>
            <person name="Lefler F.W."/>
            <person name="Huang I.-S."/>
            <person name="Laughinghouse H. IV."/>
        </authorList>
    </citation>
    <scope>NUCLEOTIDE SEQUENCE [LARGE SCALE GENOMIC DNA]</scope>
    <source>
        <strain evidence="2 3">BLCC-F154</strain>
    </source>
</reference>
<keyword evidence="3" id="KW-1185">Reference proteome</keyword>
<evidence type="ECO:0000313" key="2">
    <source>
        <dbReference type="EMBL" id="MFB2938784.1"/>
    </source>
</evidence>